<dbReference type="InterPro" id="IPR036814">
    <property type="entry name" value="YqcC-like_sf"/>
</dbReference>
<reference evidence="3" key="1">
    <citation type="submission" date="2016-11" db="EMBL/GenBank/DDBJ databases">
        <authorList>
            <person name="Varghese N."/>
            <person name="Submissions S."/>
        </authorList>
    </citation>
    <scope>NUCLEOTIDE SEQUENCE [LARGE SCALE GENOMIC DNA]</scope>
    <source>
        <strain evidence="3">ALO Sharm</strain>
    </source>
</reference>
<evidence type="ECO:0000313" key="2">
    <source>
        <dbReference type="EMBL" id="SHL15947.1"/>
    </source>
</evidence>
<gene>
    <name evidence="2" type="ORF">SAMN05192556_108131</name>
</gene>
<evidence type="ECO:0000313" key="3">
    <source>
        <dbReference type="Proteomes" id="UP000184248"/>
    </source>
</evidence>
<protein>
    <submittedName>
        <fullName evidence="2">Uncharacterized conserved protein YqcC, DUF446 family</fullName>
    </submittedName>
</protein>
<proteinExistence type="predicted"/>
<feature type="domain" description="YqcC-like" evidence="1">
    <location>
        <begin position="29"/>
        <end position="126"/>
    </location>
</feature>
<accession>A0A1M6YC92</accession>
<dbReference type="AlphaFoldDB" id="A0A1M6YC92"/>
<dbReference type="Proteomes" id="UP000184248">
    <property type="component" value="Unassembled WGS sequence"/>
</dbReference>
<evidence type="ECO:0000259" key="1">
    <source>
        <dbReference type="Pfam" id="PF04287"/>
    </source>
</evidence>
<dbReference type="Gene3D" id="1.20.1440.40">
    <property type="entry name" value="YqcC-like"/>
    <property type="match status" value="1"/>
</dbReference>
<keyword evidence="3" id="KW-1185">Reference proteome</keyword>
<dbReference type="PANTHER" id="PTHR39586">
    <property type="entry name" value="CYTOPLASMIC PROTEIN-RELATED"/>
    <property type="match status" value="1"/>
</dbReference>
<dbReference type="GO" id="GO:0044010">
    <property type="term" value="P:single-species biofilm formation"/>
    <property type="evidence" value="ECO:0007669"/>
    <property type="project" value="TreeGrafter"/>
</dbReference>
<dbReference type="Pfam" id="PF04287">
    <property type="entry name" value="DUF446"/>
    <property type="match status" value="1"/>
</dbReference>
<dbReference type="SUPFAM" id="SSF158452">
    <property type="entry name" value="YqcC-like"/>
    <property type="match status" value="1"/>
</dbReference>
<dbReference type="InterPro" id="IPR007384">
    <property type="entry name" value="UCP006257"/>
</dbReference>
<name>A0A1M6YC92_9GAMM</name>
<organism evidence="2 3">
    <name type="scientific">Halomonas caseinilytica</name>
    <dbReference type="NCBI Taxonomy" id="438744"/>
    <lineage>
        <taxon>Bacteria</taxon>
        <taxon>Pseudomonadati</taxon>
        <taxon>Pseudomonadota</taxon>
        <taxon>Gammaproteobacteria</taxon>
        <taxon>Oceanospirillales</taxon>
        <taxon>Halomonadaceae</taxon>
        <taxon>Halomonas</taxon>
    </lineage>
</organism>
<dbReference type="PANTHER" id="PTHR39586:SF1">
    <property type="entry name" value="CYTOPLASMIC PROTEIN"/>
    <property type="match status" value="1"/>
</dbReference>
<sequence>MLAQEGLSRDNGAIDRLEKYPMNVHEELDTALRELESTMRAANLWRVERPEPAAFQSAQPFCIDTMSLPQWLRFVFIARLDALVEAESPMPASCDVAPAVEAYLTQEGARNSDRILMGKAVERIDQLVTDN</sequence>
<dbReference type="InterPro" id="IPR023376">
    <property type="entry name" value="YqcC-like_dom"/>
</dbReference>
<dbReference type="EMBL" id="FRAL01000008">
    <property type="protein sequence ID" value="SHL15947.1"/>
    <property type="molecule type" value="Genomic_DNA"/>
</dbReference>